<keyword evidence="1" id="KW-0472">Membrane</keyword>
<dbReference type="InterPro" id="IPR011055">
    <property type="entry name" value="Dup_hybrid_motif"/>
</dbReference>
<protein>
    <submittedName>
        <fullName evidence="3">Peptidase M23-like protein</fullName>
    </submittedName>
</protein>
<proteinExistence type="predicted"/>
<evidence type="ECO:0000313" key="3">
    <source>
        <dbReference type="EMBL" id="TWF32477.1"/>
    </source>
</evidence>
<dbReference type="CDD" id="cd12797">
    <property type="entry name" value="M23_peptidase"/>
    <property type="match status" value="1"/>
</dbReference>
<dbReference type="SUPFAM" id="SSF51261">
    <property type="entry name" value="Duplicated hybrid motif"/>
    <property type="match status" value="1"/>
</dbReference>
<evidence type="ECO:0000313" key="4">
    <source>
        <dbReference type="Proteomes" id="UP000320811"/>
    </source>
</evidence>
<dbReference type="Pfam" id="PF01551">
    <property type="entry name" value="Peptidase_M23"/>
    <property type="match status" value="1"/>
</dbReference>
<feature type="transmembrane region" description="Helical" evidence="1">
    <location>
        <begin position="59"/>
        <end position="80"/>
    </location>
</feature>
<dbReference type="InterPro" id="IPR016047">
    <property type="entry name" value="M23ase_b-sheet_dom"/>
</dbReference>
<gene>
    <name evidence="3" type="ORF">FHW36_1153</name>
</gene>
<dbReference type="AlphaFoldDB" id="A0A561P309"/>
<evidence type="ECO:0000259" key="2">
    <source>
        <dbReference type="Pfam" id="PF01551"/>
    </source>
</evidence>
<dbReference type="EMBL" id="VIWO01000015">
    <property type="protein sequence ID" value="TWF32477.1"/>
    <property type="molecule type" value="Genomic_DNA"/>
</dbReference>
<keyword evidence="4" id="KW-1185">Reference proteome</keyword>
<keyword evidence="1" id="KW-1133">Transmembrane helix</keyword>
<dbReference type="Gene3D" id="2.70.70.10">
    <property type="entry name" value="Glucose Permease (Domain IIA)"/>
    <property type="match status" value="1"/>
</dbReference>
<feature type="domain" description="M23ase beta-sheet core" evidence="2">
    <location>
        <begin position="207"/>
        <end position="298"/>
    </location>
</feature>
<dbReference type="PANTHER" id="PTHR21666">
    <property type="entry name" value="PEPTIDASE-RELATED"/>
    <property type="match status" value="1"/>
</dbReference>
<dbReference type="RefSeq" id="WP_186452671.1">
    <property type="nucleotide sequence ID" value="NZ_VIWO01000015.1"/>
</dbReference>
<dbReference type="GO" id="GO:0004222">
    <property type="term" value="F:metalloendopeptidase activity"/>
    <property type="evidence" value="ECO:0007669"/>
    <property type="project" value="TreeGrafter"/>
</dbReference>
<reference evidence="3 4" key="1">
    <citation type="submission" date="2019-06" db="EMBL/GenBank/DDBJ databases">
        <title>Sorghum-associated microbial communities from plants grown in Nebraska, USA.</title>
        <authorList>
            <person name="Schachtman D."/>
        </authorList>
    </citation>
    <scope>NUCLEOTIDE SEQUENCE [LARGE SCALE GENOMIC DNA]</scope>
    <source>
        <strain evidence="3 4">1209</strain>
    </source>
</reference>
<evidence type="ECO:0000256" key="1">
    <source>
        <dbReference type="SAM" id="Phobius"/>
    </source>
</evidence>
<keyword evidence="1" id="KW-0812">Transmembrane</keyword>
<feature type="transmembrane region" description="Helical" evidence="1">
    <location>
        <begin position="86"/>
        <end position="102"/>
    </location>
</feature>
<sequence length="327" mass="36791">MLHNYYGTSPLRKILIICVKVWLAIMIIYCLLGITLALALFSLYLVWKAGNRPLRGTYSYLLLGLSMGLFLYLFGTWVYLSIYAKYVFGVLLLLCIAAYTLRKHDHSARPLPRWKHYCNLLFTGLFVLLDIGYFTGSTGHPHTVELSFPFKPGKYFVLQGGKGLPTNVFHFSLRGAIYAMDIVKLNPQGGRARKIFSRQLDDYGIFGDTVYAPCDGLVLRAESNNPDNIPPNMNRGPKNTNQVLLETPGYYVFMGHLKMGSVCVTEGQYVRQGTALGCVGNSGFSTEPHLHIQVHAKQAGIPWYRGRPLYILFNGKGYLLNEVITEK</sequence>
<dbReference type="InterPro" id="IPR050570">
    <property type="entry name" value="Cell_wall_metabolism_enzyme"/>
</dbReference>
<dbReference type="Proteomes" id="UP000320811">
    <property type="component" value="Unassembled WGS sequence"/>
</dbReference>
<comment type="caution">
    <text evidence="3">The sequence shown here is derived from an EMBL/GenBank/DDBJ whole genome shotgun (WGS) entry which is preliminary data.</text>
</comment>
<feature type="transmembrane region" description="Helical" evidence="1">
    <location>
        <begin position="14"/>
        <end position="47"/>
    </location>
</feature>
<name>A0A561P309_9BACT</name>
<organism evidence="3 4">
    <name type="scientific">Chitinophaga polysaccharea</name>
    <dbReference type="NCBI Taxonomy" id="1293035"/>
    <lineage>
        <taxon>Bacteria</taxon>
        <taxon>Pseudomonadati</taxon>
        <taxon>Bacteroidota</taxon>
        <taxon>Chitinophagia</taxon>
        <taxon>Chitinophagales</taxon>
        <taxon>Chitinophagaceae</taxon>
        <taxon>Chitinophaga</taxon>
    </lineage>
</organism>
<dbReference type="PANTHER" id="PTHR21666:SF270">
    <property type="entry name" value="MUREIN HYDROLASE ACTIVATOR ENVC"/>
    <property type="match status" value="1"/>
</dbReference>
<accession>A0A561P309</accession>